<feature type="domain" description="Outer membrane protein beta-barrel" evidence="6">
    <location>
        <begin position="581"/>
        <end position="887"/>
    </location>
</feature>
<sequence length="932" mass="105469">MKIKLLLLSFLLFSSSDSFAAKIIGKIRDTSSKELLIGANVSITNNSTQEVYRTITGLDGTYNLSNIPIGVYSLEVSYMGYASFLEIIEFTTDNATLSMDFDLESDDALLSEVIVTAGVKGTDIQARQLEKNSASVLNIISARQIQLSPDITVANVIQRVSGLSIERNASGDPQYAIVRGMDKRYNNTLVNGIKIPSPDNENRFVPLDIFPAVLLERLEVYKSLTANMEADAIGGTVNMIMKSAPNQLMLEGDIQLGYNQLNLERPFQTYDRSNLNRRSPKERFGENYRATPADFPVENMINEGITPLPDIFANLTFGNRYLDNKLGVMLGGSFQNSYRPVSNYFYDPGVSFLPGNPLLMRELIERETSSQLQRTAFHGKLDYAINPKHNISLYLGQYLLNEFRVRDQVRRESFVSTTDYAVYPITRFSNIFQSITTADLRGDHSLAGNLKANWMAIYSTALNDRPDDGVFSRAGQFITAENRITNESVYFQGTRNSRAWERNRDTDISFYLDFKYTPYFINEKTEVLFGGLVRNKVRDNFFNFYNYAQIFGQFRGVDWDDFGEVNFSAMANPLGSGDRSNLVYDAYENIYAGYINGSVTVNKTNFQAGLRAEQTFQGYEINAVSASSNDTELKKEQQYLSLFPSASIKHSINDRTNLRATYFKGISRPGFYEIVPTIRSAGGGDSFYSERGNENLRPSFGHSADLRYEFFPSGADQILVGFFYKKIIDPIEYGFPQPDGSDVTPNTSRILPQNFDDATNFGIEADYTRYFSKIGIRMNYTYTKSEITTTKVVVNEDRSNSIVNQTRPLQGQSDHIANLSLLYKDQDRMLDIQLVANYAGERIAFVSPFFEADHYMKPMTQLDFSLDKGFKNGLVVFMKVNNILNTPYQLYVKKPLAVPTDPYPYQTDPFNIGFVRRDLFGQAIRLGLRYTL</sequence>
<evidence type="ECO:0000313" key="8">
    <source>
        <dbReference type="Proteomes" id="UP000186026"/>
    </source>
</evidence>
<reference evidence="8" key="1">
    <citation type="submission" date="2017-01" db="EMBL/GenBank/DDBJ databases">
        <authorList>
            <person name="Varghese N."/>
            <person name="Submissions S."/>
        </authorList>
    </citation>
    <scope>NUCLEOTIDE SEQUENCE [LARGE SCALE GENOMIC DNA]</scope>
    <source>
        <strain evidence="8">DSM 46698</strain>
    </source>
</reference>
<evidence type="ECO:0000259" key="5">
    <source>
        <dbReference type="Pfam" id="PF07715"/>
    </source>
</evidence>
<gene>
    <name evidence="7" type="ORF">SAMN05421761_103363</name>
</gene>
<dbReference type="GO" id="GO:0009279">
    <property type="term" value="C:cell outer membrane"/>
    <property type="evidence" value="ECO:0007669"/>
    <property type="project" value="UniProtKB-SubCell"/>
</dbReference>
<name>A0A1N7LIL6_9BACT</name>
<evidence type="ECO:0000259" key="6">
    <source>
        <dbReference type="Pfam" id="PF14905"/>
    </source>
</evidence>
<evidence type="ECO:0000256" key="4">
    <source>
        <dbReference type="SAM" id="SignalP"/>
    </source>
</evidence>
<dbReference type="RefSeq" id="WP_076499363.1">
    <property type="nucleotide sequence ID" value="NZ_FTOP01000003.1"/>
</dbReference>
<dbReference type="InterPro" id="IPR036942">
    <property type="entry name" value="Beta-barrel_TonB_sf"/>
</dbReference>
<keyword evidence="4" id="KW-0732">Signal</keyword>
<keyword evidence="2" id="KW-0472">Membrane</keyword>
<dbReference type="STRING" id="529505.SAMN05421761_103363"/>
<evidence type="ECO:0000256" key="3">
    <source>
        <dbReference type="ARBA" id="ARBA00023237"/>
    </source>
</evidence>
<dbReference type="Proteomes" id="UP000186026">
    <property type="component" value="Unassembled WGS sequence"/>
</dbReference>
<keyword evidence="7" id="KW-0675">Receptor</keyword>
<dbReference type="InterPro" id="IPR012910">
    <property type="entry name" value="Plug_dom"/>
</dbReference>
<dbReference type="OrthoDB" id="8727862at2"/>
<proteinExistence type="predicted"/>
<protein>
    <submittedName>
        <fullName evidence="7">TonB-dependent receptor</fullName>
    </submittedName>
</protein>
<comment type="subcellular location">
    <subcellularLocation>
        <location evidence="1">Cell outer membrane</location>
    </subcellularLocation>
</comment>
<dbReference type="Gene3D" id="2.60.40.1120">
    <property type="entry name" value="Carboxypeptidase-like, regulatory domain"/>
    <property type="match status" value="1"/>
</dbReference>
<dbReference type="InterPro" id="IPR008969">
    <property type="entry name" value="CarboxyPept-like_regulatory"/>
</dbReference>
<feature type="chain" id="PRO_5012636644" evidence="4">
    <location>
        <begin position="21"/>
        <end position="932"/>
    </location>
</feature>
<organism evidence="7 8">
    <name type="scientific">Belliella pelovolcani</name>
    <dbReference type="NCBI Taxonomy" id="529505"/>
    <lineage>
        <taxon>Bacteria</taxon>
        <taxon>Pseudomonadati</taxon>
        <taxon>Bacteroidota</taxon>
        <taxon>Cytophagia</taxon>
        <taxon>Cytophagales</taxon>
        <taxon>Cyclobacteriaceae</taxon>
        <taxon>Belliella</taxon>
    </lineage>
</organism>
<dbReference type="SUPFAM" id="SSF56935">
    <property type="entry name" value="Porins"/>
    <property type="match status" value="1"/>
</dbReference>
<keyword evidence="8" id="KW-1185">Reference proteome</keyword>
<feature type="domain" description="TonB-dependent receptor plug" evidence="5">
    <location>
        <begin position="132"/>
        <end position="236"/>
    </location>
</feature>
<evidence type="ECO:0000256" key="1">
    <source>
        <dbReference type="ARBA" id="ARBA00004442"/>
    </source>
</evidence>
<dbReference type="PANTHER" id="PTHR40980">
    <property type="entry name" value="PLUG DOMAIN-CONTAINING PROTEIN"/>
    <property type="match status" value="1"/>
</dbReference>
<dbReference type="AlphaFoldDB" id="A0A1N7LIL6"/>
<dbReference type="Gene3D" id="2.40.170.20">
    <property type="entry name" value="TonB-dependent receptor, beta-barrel domain"/>
    <property type="match status" value="1"/>
</dbReference>
<keyword evidence="3" id="KW-0998">Cell outer membrane</keyword>
<dbReference type="Pfam" id="PF07715">
    <property type="entry name" value="Plug"/>
    <property type="match status" value="1"/>
</dbReference>
<dbReference type="Gene3D" id="2.170.130.10">
    <property type="entry name" value="TonB-dependent receptor, plug domain"/>
    <property type="match status" value="1"/>
</dbReference>
<evidence type="ECO:0000256" key="2">
    <source>
        <dbReference type="ARBA" id="ARBA00023136"/>
    </source>
</evidence>
<dbReference type="EMBL" id="FTOP01000003">
    <property type="protein sequence ID" value="SIS73647.1"/>
    <property type="molecule type" value="Genomic_DNA"/>
</dbReference>
<dbReference type="SUPFAM" id="SSF49464">
    <property type="entry name" value="Carboxypeptidase regulatory domain-like"/>
    <property type="match status" value="1"/>
</dbReference>
<evidence type="ECO:0000313" key="7">
    <source>
        <dbReference type="EMBL" id="SIS73647.1"/>
    </source>
</evidence>
<dbReference type="PANTHER" id="PTHR40980:SF4">
    <property type="entry name" value="TONB-DEPENDENT RECEPTOR-LIKE BETA-BARREL DOMAIN-CONTAINING PROTEIN"/>
    <property type="match status" value="1"/>
</dbReference>
<dbReference type="Pfam" id="PF14905">
    <property type="entry name" value="OMP_b-brl_3"/>
    <property type="match status" value="1"/>
</dbReference>
<accession>A0A1N7LIL6</accession>
<dbReference type="InterPro" id="IPR041700">
    <property type="entry name" value="OMP_b-brl_3"/>
</dbReference>
<dbReference type="InterPro" id="IPR037066">
    <property type="entry name" value="Plug_dom_sf"/>
</dbReference>
<feature type="signal peptide" evidence="4">
    <location>
        <begin position="1"/>
        <end position="20"/>
    </location>
</feature>
<dbReference type="Pfam" id="PF13715">
    <property type="entry name" value="CarbopepD_reg_2"/>
    <property type="match status" value="1"/>
</dbReference>